<gene>
    <name evidence="2" type="ORF">Tco_0707143</name>
</gene>
<feature type="region of interest" description="Disordered" evidence="1">
    <location>
        <begin position="137"/>
        <end position="163"/>
    </location>
</feature>
<name>A0ABQ4YAZ5_9ASTR</name>
<accession>A0ABQ4YAZ5</accession>
<proteinExistence type="predicted"/>
<comment type="caution">
    <text evidence="2">The sequence shown here is derived from an EMBL/GenBank/DDBJ whole genome shotgun (WGS) entry which is preliminary data.</text>
</comment>
<dbReference type="Proteomes" id="UP001151760">
    <property type="component" value="Unassembled WGS sequence"/>
</dbReference>
<evidence type="ECO:0000313" key="3">
    <source>
        <dbReference type="Proteomes" id="UP001151760"/>
    </source>
</evidence>
<sequence length="197" mass="22583">MSGAKGSTPHQSLAYHPFSKEILIANGRFNSAFDAEPLVFVVPSSMRILSGIQLWVDTLNIRKFQAMAYWARMWEPLRTTSIRSSLIPQPLNLYNYDGYSFLYLKEYLDVGKWACMPGRWRILQGIKRKEEKVKLTERDETCPESTNGIEEEQQEKPEASWPPVASLTVSDLLQSGDADTKVEEEKVVNEFGRLEFE</sequence>
<protein>
    <submittedName>
        <fullName evidence="2">Uncharacterized protein</fullName>
    </submittedName>
</protein>
<organism evidence="2 3">
    <name type="scientific">Tanacetum coccineum</name>
    <dbReference type="NCBI Taxonomy" id="301880"/>
    <lineage>
        <taxon>Eukaryota</taxon>
        <taxon>Viridiplantae</taxon>
        <taxon>Streptophyta</taxon>
        <taxon>Embryophyta</taxon>
        <taxon>Tracheophyta</taxon>
        <taxon>Spermatophyta</taxon>
        <taxon>Magnoliopsida</taxon>
        <taxon>eudicotyledons</taxon>
        <taxon>Gunneridae</taxon>
        <taxon>Pentapetalae</taxon>
        <taxon>asterids</taxon>
        <taxon>campanulids</taxon>
        <taxon>Asterales</taxon>
        <taxon>Asteraceae</taxon>
        <taxon>Asteroideae</taxon>
        <taxon>Anthemideae</taxon>
        <taxon>Anthemidinae</taxon>
        <taxon>Tanacetum</taxon>
    </lineage>
</organism>
<evidence type="ECO:0000256" key="1">
    <source>
        <dbReference type="SAM" id="MobiDB-lite"/>
    </source>
</evidence>
<keyword evidence="3" id="KW-1185">Reference proteome</keyword>
<evidence type="ECO:0000313" key="2">
    <source>
        <dbReference type="EMBL" id="GJS74302.1"/>
    </source>
</evidence>
<reference evidence="2" key="1">
    <citation type="journal article" date="2022" name="Int. J. Mol. Sci.">
        <title>Draft Genome of Tanacetum Coccineum: Genomic Comparison of Closely Related Tanacetum-Family Plants.</title>
        <authorList>
            <person name="Yamashiro T."/>
            <person name="Shiraishi A."/>
            <person name="Nakayama K."/>
            <person name="Satake H."/>
        </authorList>
    </citation>
    <scope>NUCLEOTIDE SEQUENCE</scope>
</reference>
<reference evidence="2" key="2">
    <citation type="submission" date="2022-01" db="EMBL/GenBank/DDBJ databases">
        <authorList>
            <person name="Yamashiro T."/>
            <person name="Shiraishi A."/>
            <person name="Satake H."/>
            <person name="Nakayama K."/>
        </authorList>
    </citation>
    <scope>NUCLEOTIDE SEQUENCE</scope>
</reference>
<dbReference type="EMBL" id="BQNB010010221">
    <property type="protein sequence ID" value="GJS74302.1"/>
    <property type="molecule type" value="Genomic_DNA"/>
</dbReference>